<evidence type="ECO:0000256" key="3">
    <source>
        <dbReference type="SAM" id="MobiDB-lite"/>
    </source>
</evidence>
<evidence type="ECO:0000313" key="6">
    <source>
        <dbReference type="EMBL" id="CEM36207.1"/>
    </source>
</evidence>
<feature type="compositionally biased region" description="Basic and acidic residues" evidence="3">
    <location>
        <begin position="691"/>
        <end position="718"/>
    </location>
</feature>
<organism evidence="6 7">
    <name type="scientific">Vitrella brassicaformis (strain CCMP3155)</name>
    <dbReference type="NCBI Taxonomy" id="1169540"/>
    <lineage>
        <taxon>Eukaryota</taxon>
        <taxon>Sar</taxon>
        <taxon>Alveolata</taxon>
        <taxon>Colpodellida</taxon>
        <taxon>Vitrellaceae</taxon>
        <taxon>Vitrella</taxon>
    </lineage>
</organism>
<feature type="compositionally biased region" description="Basic and acidic residues" evidence="3">
    <location>
        <begin position="132"/>
        <end position="145"/>
    </location>
</feature>
<protein>
    <recommendedName>
        <fullName evidence="8">RRM domain-containing protein</fullName>
    </recommendedName>
</protein>
<feature type="compositionally biased region" description="Basic and acidic residues" evidence="3">
    <location>
        <begin position="847"/>
        <end position="863"/>
    </location>
</feature>
<dbReference type="VEuPathDB" id="CryptoDB:Vbra_23086"/>
<dbReference type="PROSITE" id="PS50829">
    <property type="entry name" value="GYF"/>
    <property type="match status" value="1"/>
</dbReference>
<keyword evidence="2" id="KW-0694">RNA-binding</keyword>
<feature type="compositionally biased region" description="Basic and acidic residues" evidence="3">
    <location>
        <begin position="1249"/>
        <end position="1259"/>
    </location>
</feature>
<dbReference type="PROSITE" id="PS50102">
    <property type="entry name" value="RRM"/>
    <property type="match status" value="1"/>
</dbReference>
<dbReference type="InParanoid" id="A0A0G4GYU2"/>
<feature type="compositionally biased region" description="Low complexity" evidence="3">
    <location>
        <begin position="873"/>
        <end position="891"/>
    </location>
</feature>
<dbReference type="Proteomes" id="UP000041254">
    <property type="component" value="Unassembled WGS sequence"/>
</dbReference>
<feature type="region of interest" description="Disordered" evidence="3">
    <location>
        <begin position="754"/>
        <end position="929"/>
    </location>
</feature>
<feature type="compositionally biased region" description="Basic and acidic residues" evidence="3">
    <location>
        <begin position="624"/>
        <end position="660"/>
    </location>
</feature>
<feature type="compositionally biased region" description="Basic and acidic residues" evidence="3">
    <location>
        <begin position="262"/>
        <end position="272"/>
    </location>
</feature>
<evidence type="ECO:0000259" key="4">
    <source>
        <dbReference type="PROSITE" id="PS50102"/>
    </source>
</evidence>
<dbReference type="Pfam" id="PF02213">
    <property type="entry name" value="GYF"/>
    <property type="match status" value="1"/>
</dbReference>
<dbReference type="OrthoDB" id="48651at2759"/>
<dbReference type="SUPFAM" id="SSF54928">
    <property type="entry name" value="RNA-binding domain, RBD"/>
    <property type="match status" value="2"/>
</dbReference>
<feature type="domain" description="RRM" evidence="4">
    <location>
        <begin position="180"/>
        <end position="257"/>
    </location>
</feature>
<dbReference type="InterPro" id="IPR000504">
    <property type="entry name" value="RRM_dom"/>
</dbReference>
<gene>
    <name evidence="6" type="ORF">Vbra_23086</name>
</gene>
<dbReference type="STRING" id="1169540.A0A0G4GYU2"/>
<feature type="region of interest" description="Disordered" evidence="3">
    <location>
        <begin position="1"/>
        <end position="162"/>
    </location>
</feature>
<feature type="compositionally biased region" description="Acidic residues" evidence="3">
    <location>
        <begin position="917"/>
        <end position="926"/>
    </location>
</feature>
<feature type="compositionally biased region" description="Basic and acidic residues" evidence="3">
    <location>
        <begin position="901"/>
        <end position="916"/>
    </location>
</feature>
<feature type="compositionally biased region" description="Basic and acidic residues" evidence="3">
    <location>
        <begin position="302"/>
        <end position="315"/>
    </location>
</feature>
<feature type="compositionally biased region" description="Basic and acidic residues" evidence="3">
    <location>
        <begin position="100"/>
        <end position="113"/>
    </location>
</feature>
<reference evidence="6 7" key="1">
    <citation type="submission" date="2014-11" db="EMBL/GenBank/DDBJ databases">
        <authorList>
            <person name="Zhu J."/>
            <person name="Qi W."/>
            <person name="Song R."/>
        </authorList>
    </citation>
    <scope>NUCLEOTIDE SEQUENCE [LARGE SCALE GENOMIC DNA]</scope>
</reference>
<feature type="compositionally biased region" description="Basic and acidic residues" evidence="3">
    <location>
        <begin position="800"/>
        <end position="819"/>
    </location>
</feature>
<name>A0A0G4GYU2_VITBC</name>
<evidence type="ECO:0008006" key="8">
    <source>
        <dbReference type="Google" id="ProtNLM"/>
    </source>
</evidence>
<feature type="region of interest" description="Disordered" evidence="3">
    <location>
        <begin position="475"/>
        <end position="737"/>
    </location>
</feature>
<evidence type="ECO:0000313" key="7">
    <source>
        <dbReference type="Proteomes" id="UP000041254"/>
    </source>
</evidence>
<dbReference type="OMA" id="PETYNGP"/>
<feature type="region of interest" description="Disordered" evidence="3">
    <location>
        <begin position="262"/>
        <end position="328"/>
    </location>
</feature>
<feature type="domain" description="GYF" evidence="5">
    <location>
        <begin position="377"/>
        <end position="422"/>
    </location>
</feature>
<proteinExistence type="predicted"/>
<evidence type="ECO:0000256" key="2">
    <source>
        <dbReference type="PROSITE-ProRule" id="PRU00176"/>
    </source>
</evidence>
<feature type="compositionally biased region" description="Polar residues" evidence="3">
    <location>
        <begin position="676"/>
        <end position="685"/>
    </location>
</feature>
<dbReference type="Gene3D" id="3.30.1490.40">
    <property type="match status" value="1"/>
</dbReference>
<feature type="compositionally biased region" description="Basic and acidic residues" evidence="3">
    <location>
        <begin position="280"/>
        <end position="292"/>
    </location>
</feature>
<feature type="compositionally biased region" description="Polar residues" evidence="3">
    <location>
        <begin position="1196"/>
        <end position="1205"/>
    </location>
</feature>
<accession>A0A0G4GYU2</accession>
<feature type="region of interest" description="Disordered" evidence="3">
    <location>
        <begin position="982"/>
        <end position="1277"/>
    </location>
</feature>
<dbReference type="SUPFAM" id="SSF55277">
    <property type="entry name" value="GYF domain"/>
    <property type="match status" value="1"/>
</dbReference>
<dbReference type="EMBL" id="CDMY01000880">
    <property type="protein sequence ID" value="CEM36207.1"/>
    <property type="molecule type" value="Genomic_DNA"/>
</dbReference>
<dbReference type="InterPro" id="IPR035979">
    <property type="entry name" value="RBD_domain_sf"/>
</dbReference>
<feature type="compositionally biased region" description="Basic and acidic residues" evidence="3">
    <location>
        <begin position="1"/>
        <end position="21"/>
    </location>
</feature>
<keyword evidence="1" id="KW-0945">Host-virus interaction</keyword>
<evidence type="ECO:0000259" key="5">
    <source>
        <dbReference type="PROSITE" id="PS50829"/>
    </source>
</evidence>
<feature type="region of interest" description="Disordered" evidence="3">
    <location>
        <begin position="1391"/>
        <end position="1431"/>
    </location>
</feature>
<dbReference type="InterPro" id="IPR012677">
    <property type="entry name" value="Nucleotide-bd_a/b_plait_sf"/>
</dbReference>
<evidence type="ECO:0000256" key="1">
    <source>
        <dbReference type="ARBA" id="ARBA00022581"/>
    </source>
</evidence>
<sequence>DRDEERRERRQHREREKEETARGTATTPTPPSTQPTAADERSTSPAAAAAAAGGGAGEGTSPQPASAAPADEDREVPLVEGAVSVGGDNTVAPIKPVVAHGEESSVAGDRDGRNAWADVSDDEDVLPHPHQHRGESGTPQRRDGRGGGGGGRGPRPSLGRARYFERERCPPVPETYNGPYGLMLHNVPYKATKRDVEDFLRPCRANHIRLDVDARNPSKNIGRCYVQFDNRRDFELAWTHDGLEMFGREIRISLADEMKGAIGGRRDDRDRPGYSFTRRSSREDDYHRDSGYHRGYGGGDGDGGRRSDRDRDRGDMTPASGVSHGGRQPVMAAQGRVIEFLTSWEPSRYDKPSPVTVRVVRRSGLVVGEVHPYSMEAKVWWYIDLHHKVHGPFSSQQMHEWDKAYTFFDDAHVLFSLWCDLAQHPQPCPPHQQPLFAHGLYPKYSFFAENDPRGPAFTFPVSTIPLGIGAAGGGVGPPAQGGMGHHHVDDHGNGPYNAASAAIEAGSDRQLSQPMEPLAREVSLPSAASPPQPTATDEDGVGSVKPAAPDGSQKDGGIGVGAVVEHNQESPVVDGEVMETVPTETQQERVEETVQPPPVEPAKVEEGEVAEPAAPQEEEAPAEGQKEAEPVETHAEPAPVAEKEAAPVEEAKGKAAKEDTASSSRPQEASRVPSCTPGQPTSVITSRRVLKGSDLRSDRDEERRERRQHREREKEETARGTATTPTPPAPPAAVGEFACMTEPVVEAAEVVQKAKKENKKAEVPLGEGAVGAGGEAKKEMPVEEEAPQAQEPDGTPVGPHVEDTSPEHRHSPTKTKEEEAVAGQEAPVPMGQAEAAPAGRETPAGKTKVDREEAVMEPVREEPLVPAKQDTIAAECSAPPETSPSSSPVSAKEAEEWPAPVEKEGKPVSEEVKSDEGYEPDFEDQQEGQADRYCIEHTHTPARVVLSCLVLCVLPAPPPSAVGEFAGKTEPVVEAVKVVQEAKKENKKAEVPLGEGTVGAGGEAKKEMPVEEEAPQAQEPDGTPVGCDRQLSQPMEPLAREVSLPSAASPPQPTATDEDGVGSVKPAAPDGSQKDGGIGVGAVVEHNQESPVVDGEVMETVPTETQQERVEETVQPPPVEPAKVEEGEVAEPAAPQEEEAPAEGQKEAEPVETHAEPAPVAEKEAAPVEEAKGKAAKEDTASSSRPQEASRVPSRTPGQPTSVITSRRVLKGSDLRSDRDEERRERRQHREREKEETARGTATTPTPPDRYDEHDDRRRGGGGGGRGPRPSLGRARYFERKRCPPVPETYNGPYGLILDNIHYEATKRDVEVFLTPCRVDHMMLEADHRNPVKNLGRCYVQFDNRRDFELAWTYEGLMMLGRRIRISTADEMKYAVGGRLDPAAAIRCNDNNTTTSSTTRCRGRANGALLQRTPNGRGGRGGRGRAWPGRE</sequence>
<feature type="compositionally biased region" description="Basic and acidic residues" evidence="3">
    <location>
        <begin position="1144"/>
        <end position="1180"/>
    </location>
</feature>
<dbReference type="Gene3D" id="3.30.70.330">
    <property type="match status" value="2"/>
</dbReference>
<dbReference type="InterPro" id="IPR035445">
    <property type="entry name" value="GYF-like_dom_sf"/>
</dbReference>
<dbReference type="SMART" id="SM00360">
    <property type="entry name" value="RRM"/>
    <property type="match status" value="2"/>
</dbReference>
<dbReference type="PANTHER" id="PTHR13037">
    <property type="entry name" value="FORMIN"/>
    <property type="match status" value="1"/>
</dbReference>
<dbReference type="InterPro" id="IPR003169">
    <property type="entry name" value="GYF"/>
</dbReference>
<feature type="compositionally biased region" description="Basic and acidic residues" evidence="3">
    <location>
        <begin position="1211"/>
        <end position="1238"/>
    </location>
</feature>
<dbReference type="PANTHER" id="PTHR13037:SF24">
    <property type="entry name" value="POLYCOMB PROTEIN PCL-RELATED"/>
    <property type="match status" value="1"/>
</dbReference>
<feature type="non-terminal residue" evidence="6">
    <location>
        <position position="1"/>
    </location>
</feature>
<keyword evidence="7" id="KW-1185">Reference proteome</keyword>
<dbReference type="GO" id="GO:0003723">
    <property type="term" value="F:RNA binding"/>
    <property type="evidence" value="ECO:0007669"/>
    <property type="project" value="UniProtKB-UniRule"/>
</dbReference>